<feature type="domain" description="Radical SAM core" evidence="7">
    <location>
        <begin position="13"/>
        <end position="230"/>
    </location>
</feature>
<dbReference type="InterPro" id="IPR058240">
    <property type="entry name" value="rSAM_sf"/>
</dbReference>
<dbReference type="SUPFAM" id="SSF102114">
    <property type="entry name" value="Radical SAM enzymes"/>
    <property type="match status" value="1"/>
</dbReference>
<evidence type="ECO:0000256" key="4">
    <source>
        <dbReference type="ARBA" id="ARBA00022723"/>
    </source>
</evidence>
<keyword evidence="4" id="KW-0479">Metal-binding</keyword>
<dbReference type="EMBL" id="PETL01000313">
    <property type="protein sequence ID" value="PIV63609.1"/>
    <property type="molecule type" value="Genomic_DNA"/>
</dbReference>
<sequence length="230" mass="26220">MKIGGLQKFSLIDYPGKICAIVFTQGCNFLCPYCHNPELVKPKLFSQLIPEDEIFSFLKKRKGQLEAVTVTGGEPCLQNGLSEFLQKIKEMGYLVKLDTNGSFPELLSEIIRQSLIDYLAIDVKGPLEKYETIAGVPFATEKIVKSIKIAISSKISYEFRTTVIKSLLDKDDLRKIGELIEGTHLYVLQKFVPSKLLNPSKFLKERNYSEEEFDLFKQMMLNYAEDCVIR</sequence>
<evidence type="ECO:0000256" key="2">
    <source>
        <dbReference type="ARBA" id="ARBA00022485"/>
    </source>
</evidence>
<dbReference type="NCBIfam" id="TIGR02495">
    <property type="entry name" value="NrdG2"/>
    <property type="match status" value="1"/>
</dbReference>
<evidence type="ECO:0000256" key="5">
    <source>
        <dbReference type="ARBA" id="ARBA00023004"/>
    </source>
</evidence>
<dbReference type="InterPro" id="IPR013785">
    <property type="entry name" value="Aldolase_TIM"/>
</dbReference>
<organism evidence="8 9">
    <name type="scientific">bacterium (Candidatus Ratteibacteria) CG01_land_8_20_14_3_00_40_19</name>
    <dbReference type="NCBI Taxonomy" id="2014290"/>
    <lineage>
        <taxon>Bacteria</taxon>
        <taxon>Candidatus Ratteibacteria</taxon>
    </lineage>
</organism>
<evidence type="ECO:0000256" key="1">
    <source>
        <dbReference type="ARBA" id="ARBA00001966"/>
    </source>
</evidence>
<dbReference type="InterPro" id="IPR034457">
    <property type="entry name" value="Organic_radical-activating"/>
</dbReference>
<dbReference type="SFLD" id="SFLDG01067">
    <property type="entry name" value="SPASM/twitch_domain_containing"/>
    <property type="match status" value="1"/>
</dbReference>
<dbReference type="SFLD" id="SFLDG01094">
    <property type="entry name" value="Uncharacterised_Radical_SAM_Su"/>
    <property type="match status" value="1"/>
</dbReference>
<dbReference type="Proteomes" id="UP000228886">
    <property type="component" value="Unassembled WGS sequence"/>
</dbReference>
<dbReference type="PANTHER" id="PTHR30352:SF13">
    <property type="entry name" value="GLYCYL-RADICAL ENZYME ACTIVATING ENZYME YJJW-RELATED"/>
    <property type="match status" value="1"/>
</dbReference>
<dbReference type="Gene3D" id="3.20.20.70">
    <property type="entry name" value="Aldolase class I"/>
    <property type="match status" value="1"/>
</dbReference>
<dbReference type="PANTHER" id="PTHR30352">
    <property type="entry name" value="PYRUVATE FORMATE-LYASE-ACTIVATING ENZYME"/>
    <property type="match status" value="1"/>
</dbReference>
<keyword evidence="3" id="KW-0949">S-adenosyl-L-methionine</keyword>
<dbReference type="SFLD" id="SFLDS00029">
    <property type="entry name" value="Radical_SAM"/>
    <property type="match status" value="1"/>
</dbReference>
<name>A0A2M7E7A0_9BACT</name>
<dbReference type="GO" id="GO:0003824">
    <property type="term" value="F:catalytic activity"/>
    <property type="evidence" value="ECO:0007669"/>
    <property type="project" value="InterPro"/>
</dbReference>
<keyword evidence="2" id="KW-0004">4Fe-4S</keyword>
<evidence type="ECO:0000256" key="6">
    <source>
        <dbReference type="ARBA" id="ARBA00023014"/>
    </source>
</evidence>
<comment type="cofactor">
    <cofactor evidence="1">
        <name>[4Fe-4S] cluster</name>
        <dbReference type="ChEBI" id="CHEBI:49883"/>
    </cofactor>
</comment>
<comment type="caution">
    <text evidence="8">The sequence shown here is derived from an EMBL/GenBank/DDBJ whole genome shotgun (WGS) entry which is preliminary data.</text>
</comment>
<accession>A0A2M7E7A0</accession>
<evidence type="ECO:0000259" key="7">
    <source>
        <dbReference type="PROSITE" id="PS51918"/>
    </source>
</evidence>
<dbReference type="Pfam" id="PF04055">
    <property type="entry name" value="Radical_SAM"/>
    <property type="match status" value="1"/>
</dbReference>
<evidence type="ECO:0000313" key="9">
    <source>
        <dbReference type="Proteomes" id="UP000228886"/>
    </source>
</evidence>
<evidence type="ECO:0000313" key="8">
    <source>
        <dbReference type="EMBL" id="PIV63609.1"/>
    </source>
</evidence>
<dbReference type="GO" id="GO:0046872">
    <property type="term" value="F:metal ion binding"/>
    <property type="evidence" value="ECO:0007669"/>
    <property type="project" value="UniProtKB-KW"/>
</dbReference>
<dbReference type="InterPro" id="IPR012840">
    <property type="entry name" value="NrdG2"/>
</dbReference>
<evidence type="ECO:0000256" key="3">
    <source>
        <dbReference type="ARBA" id="ARBA00022691"/>
    </source>
</evidence>
<gene>
    <name evidence="8" type="ORF">COS11_06545</name>
</gene>
<dbReference type="CDD" id="cd01335">
    <property type="entry name" value="Radical_SAM"/>
    <property type="match status" value="1"/>
</dbReference>
<protein>
    <submittedName>
        <fullName evidence="8">Anaerobic ribonucleoside-triphosphate reductase activating protein</fullName>
    </submittedName>
</protein>
<proteinExistence type="predicted"/>
<dbReference type="GO" id="GO:0051539">
    <property type="term" value="F:4 iron, 4 sulfur cluster binding"/>
    <property type="evidence" value="ECO:0007669"/>
    <property type="project" value="UniProtKB-KW"/>
</dbReference>
<reference evidence="9" key="1">
    <citation type="submission" date="2017-09" db="EMBL/GenBank/DDBJ databases">
        <title>Depth-based differentiation of microbial function through sediment-hosted aquifers and enrichment of novel symbionts in the deep terrestrial subsurface.</title>
        <authorList>
            <person name="Probst A.J."/>
            <person name="Ladd B."/>
            <person name="Jarett J.K."/>
            <person name="Geller-Mcgrath D.E."/>
            <person name="Sieber C.M.K."/>
            <person name="Emerson J.B."/>
            <person name="Anantharaman K."/>
            <person name="Thomas B.C."/>
            <person name="Malmstrom R."/>
            <person name="Stieglmeier M."/>
            <person name="Klingl A."/>
            <person name="Woyke T."/>
            <person name="Ryan C.M."/>
            <person name="Banfield J.F."/>
        </authorList>
    </citation>
    <scope>NUCLEOTIDE SEQUENCE [LARGE SCALE GENOMIC DNA]</scope>
</reference>
<keyword evidence="5" id="KW-0408">Iron</keyword>
<dbReference type="PROSITE" id="PS51918">
    <property type="entry name" value="RADICAL_SAM"/>
    <property type="match status" value="1"/>
</dbReference>
<keyword evidence="6" id="KW-0411">Iron-sulfur</keyword>
<dbReference type="InterPro" id="IPR007197">
    <property type="entry name" value="rSAM"/>
</dbReference>
<dbReference type="AlphaFoldDB" id="A0A2M7E7A0"/>